<dbReference type="EMBL" id="SRXU01000001">
    <property type="protein sequence ID" value="TGX46017.1"/>
    <property type="molecule type" value="Genomic_DNA"/>
</dbReference>
<dbReference type="GO" id="GO:0005198">
    <property type="term" value="F:structural molecule activity"/>
    <property type="evidence" value="ECO:0007669"/>
    <property type="project" value="InterPro"/>
</dbReference>
<dbReference type="Pfam" id="PF06841">
    <property type="entry name" value="Phage_T4_gp19"/>
    <property type="match status" value="1"/>
</dbReference>
<protein>
    <submittedName>
        <fullName evidence="1">Phage tail protein</fullName>
    </submittedName>
</protein>
<evidence type="ECO:0000313" key="1">
    <source>
        <dbReference type="EMBL" id="TGX46017.1"/>
    </source>
</evidence>
<dbReference type="InterPro" id="IPR011747">
    <property type="entry name" value="CHP02241"/>
</dbReference>
<reference evidence="1 2" key="1">
    <citation type="submission" date="2019-04" db="EMBL/GenBank/DDBJ databases">
        <title>Sphingomonas psychrotolerans sp. nov., isolated from soil in the Tianshan Mountains, Xinjiang, China.</title>
        <authorList>
            <person name="Luo Y."/>
            <person name="Sheng H."/>
        </authorList>
    </citation>
    <scope>NUCLEOTIDE SEQUENCE [LARGE SCALE GENOMIC DNA]</scope>
    <source>
        <strain evidence="1 2">KIS18-15</strain>
    </source>
</reference>
<accession>A0A4S1WUJ4</accession>
<name>A0A4S1WUJ4_9SPHN</name>
<sequence length="157" mass="17270">MPDEKPRPWPFMAFNFAVEIMRAGEGKPLVEAAFSDCDGLEMTMDVKTIKEGGANNRAIRVNGAVAYSNLTLKRGMTENFDLWKWFEDSVADPRLRADAEVVILGPDASERARFQLSRCVPIKMKAPTLSSTGSAVAIEELQIAYETLKFVPGKAAA</sequence>
<dbReference type="Proteomes" id="UP000309848">
    <property type="component" value="Unassembled WGS sequence"/>
</dbReference>
<dbReference type="RefSeq" id="WP_135982410.1">
    <property type="nucleotide sequence ID" value="NZ_JAASQM010000001.1"/>
</dbReference>
<dbReference type="PANTHER" id="PTHR38009">
    <property type="entry name" value="CONSERVED HYPOTHETICAL PHAGE TAIL PROTEIN"/>
    <property type="match status" value="1"/>
</dbReference>
<dbReference type="OrthoDB" id="9799891at2"/>
<comment type="caution">
    <text evidence="1">The sequence shown here is derived from an EMBL/GenBank/DDBJ whole genome shotgun (WGS) entry which is preliminary data.</text>
</comment>
<dbReference type="NCBIfam" id="TIGR02241">
    <property type="entry name" value="conserved hypothetical phage tail region protein"/>
    <property type="match status" value="1"/>
</dbReference>
<keyword evidence="2" id="KW-1185">Reference proteome</keyword>
<proteinExistence type="predicted"/>
<organism evidence="1 2">
    <name type="scientific">Sphingomonas naasensis</name>
    <dbReference type="NCBI Taxonomy" id="1344951"/>
    <lineage>
        <taxon>Bacteria</taxon>
        <taxon>Pseudomonadati</taxon>
        <taxon>Pseudomonadota</taxon>
        <taxon>Alphaproteobacteria</taxon>
        <taxon>Sphingomonadales</taxon>
        <taxon>Sphingomonadaceae</taxon>
        <taxon>Sphingomonas</taxon>
    </lineage>
</organism>
<gene>
    <name evidence="1" type="ORF">E5A74_02255</name>
</gene>
<evidence type="ECO:0000313" key="2">
    <source>
        <dbReference type="Proteomes" id="UP000309848"/>
    </source>
</evidence>
<dbReference type="PANTHER" id="PTHR38009:SF1">
    <property type="entry name" value="CONSERVED HYPOTHETICAL PHAGE TAIL PROTEIN"/>
    <property type="match status" value="1"/>
</dbReference>
<dbReference type="AlphaFoldDB" id="A0A4S1WUJ4"/>
<dbReference type="InterPro" id="IPR010667">
    <property type="entry name" value="Phage_T4_Gp19"/>
</dbReference>